<evidence type="ECO:0000313" key="2">
    <source>
        <dbReference type="Proteomes" id="UP000215931"/>
    </source>
</evidence>
<accession>A0A271KE19</accession>
<organism evidence="1 2">
    <name type="scientific">Mesorhizobium wenxiniae</name>
    <dbReference type="NCBI Taxonomy" id="2014805"/>
    <lineage>
        <taxon>Bacteria</taxon>
        <taxon>Pseudomonadati</taxon>
        <taxon>Pseudomonadota</taxon>
        <taxon>Alphaproteobacteria</taxon>
        <taxon>Hyphomicrobiales</taxon>
        <taxon>Phyllobacteriaceae</taxon>
        <taxon>Mesorhizobium</taxon>
    </lineage>
</organism>
<sequence>MTAHRRSIDAFNRTAASMASTLASVGRQRPHLDMRVLTTIYGVPFGPKRVVAVGEQYFRVLDMTYRQLLMGVTPDDLELEEIDPDEESD</sequence>
<dbReference type="Proteomes" id="UP000215931">
    <property type="component" value="Unassembled WGS sequence"/>
</dbReference>
<comment type="caution">
    <text evidence="1">The sequence shown here is derived from an EMBL/GenBank/DDBJ whole genome shotgun (WGS) entry which is preliminary data.</text>
</comment>
<protein>
    <submittedName>
        <fullName evidence="1">Uncharacterized protein</fullName>
    </submittedName>
</protein>
<dbReference type="AlphaFoldDB" id="A0A271KE19"/>
<dbReference type="RefSeq" id="WP_095519557.1">
    <property type="nucleotide sequence ID" value="NZ_NPKH01000023.1"/>
</dbReference>
<dbReference type="EMBL" id="NPKH01000023">
    <property type="protein sequence ID" value="PAP94023.1"/>
    <property type="molecule type" value="Genomic_DNA"/>
</dbReference>
<gene>
    <name evidence="1" type="ORF">CIT31_16790</name>
</gene>
<name>A0A271KE19_9HYPH</name>
<proteinExistence type="predicted"/>
<reference evidence="1 2" key="1">
    <citation type="submission" date="2017-08" db="EMBL/GenBank/DDBJ databases">
        <title>Mesorhizobium wenxinae sp. nov., a novel rhizobial species isolated from root nodules of chickpea (Cicer arietinum L.).</title>
        <authorList>
            <person name="Zhang J."/>
        </authorList>
    </citation>
    <scope>NUCLEOTIDE SEQUENCE [LARGE SCALE GENOMIC DNA]</scope>
    <source>
        <strain evidence="2">WYCCWR 10019</strain>
    </source>
</reference>
<keyword evidence="2" id="KW-1185">Reference proteome</keyword>
<evidence type="ECO:0000313" key="1">
    <source>
        <dbReference type="EMBL" id="PAP94023.1"/>
    </source>
</evidence>